<dbReference type="EMBL" id="CYRY02044518">
    <property type="protein sequence ID" value="VCX39493.1"/>
    <property type="molecule type" value="Genomic_DNA"/>
</dbReference>
<organism evidence="8 9">
    <name type="scientific">Gulo gulo</name>
    <name type="common">Wolverine</name>
    <name type="synonym">Gluton</name>
    <dbReference type="NCBI Taxonomy" id="48420"/>
    <lineage>
        <taxon>Eukaryota</taxon>
        <taxon>Metazoa</taxon>
        <taxon>Chordata</taxon>
        <taxon>Craniata</taxon>
        <taxon>Vertebrata</taxon>
        <taxon>Euteleostomi</taxon>
        <taxon>Mammalia</taxon>
        <taxon>Eutheria</taxon>
        <taxon>Laurasiatheria</taxon>
        <taxon>Carnivora</taxon>
        <taxon>Caniformia</taxon>
        <taxon>Musteloidea</taxon>
        <taxon>Mustelidae</taxon>
        <taxon>Guloninae</taxon>
        <taxon>Gulo</taxon>
    </lineage>
</organism>
<evidence type="ECO:0000256" key="6">
    <source>
        <dbReference type="ARBA" id="ARBA00034430"/>
    </source>
</evidence>
<keyword evidence="3" id="KW-0406">Ion transport</keyword>
<dbReference type="FunFam" id="1.10.1200.260:FF:000003">
    <property type="entry name" value="Potassium voltage-gated channel subfamily H member 1"/>
    <property type="match status" value="1"/>
</dbReference>
<evidence type="ECO:0000256" key="4">
    <source>
        <dbReference type="ARBA" id="ARBA00022958"/>
    </source>
</evidence>
<dbReference type="PROSITE" id="PS50042">
    <property type="entry name" value="CNMP_BINDING_3"/>
    <property type="match status" value="1"/>
</dbReference>
<dbReference type="InterPro" id="IPR000595">
    <property type="entry name" value="cNMP-bd_dom"/>
</dbReference>
<feature type="domain" description="Cyclic nucleotide-binding" evidence="7">
    <location>
        <begin position="115"/>
        <end position="215"/>
    </location>
</feature>
<dbReference type="SMART" id="SM00100">
    <property type="entry name" value="cNMP"/>
    <property type="match status" value="1"/>
</dbReference>
<dbReference type="PANTHER" id="PTHR10217">
    <property type="entry name" value="VOLTAGE AND LIGAND GATED POTASSIUM CHANNEL"/>
    <property type="match status" value="1"/>
</dbReference>
<dbReference type="InterPro" id="IPR018490">
    <property type="entry name" value="cNMP-bd_dom_sf"/>
</dbReference>
<dbReference type="SUPFAM" id="SSF51206">
    <property type="entry name" value="cAMP-binding domain-like"/>
    <property type="match status" value="1"/>
</dbReference>
<dbReference type="Proteomes" id="UP000269945">
    <property type="component" value="Unassembled WGS sequence"/>
</dbReference>
<dbReference type="Gene3D" id="1.10.1200.260">
    <property type="match status" value="1"/>
</dbReference>
<comment type="catalytic activity">
    <reaction evidence="6">
        <text>K(+)(in) = K(+)(out)</text>
        <dbReference type="Rhea" id="RHEA:29463"/>
        <dbReference type="ChEBI" id="CHEBI:29103"/>
    </reaction>
</comment>
<evidence type="ECO:0000313" key="9">
    <source>
        <dbReference type="Proteomes" id="UP000269945"/>
    </source>
</evidence>
<proteinExistence type="predicted"/>
<dbReference type="InterPro" id="IPR050818">
    <property type="entry name" value="KCNH_animal-type"/>
</dbReference>
<keyword evidence="9" id="KW-1185">Reference proteome</keyword>
<evidence type="ECO:0000256" key="5">
    <source>
        <dbReference type="ARBA" id="ARBA00023303"/>
    </source>
</evidence>
<dbReference type="GO" id="GO:0005251">
    <property type="term" value="F:delayed rectifier potassium channel activity"/>
    <property type="evidence" value="ECO:0007669"/>
    <property type="project" value="TreeGrafter"/>
</dbReference>
<keyword evidence="3" id="KW-0851">Voltage-gated channel</keyword>
<dbReference type="PANTHER" id="PTHR10217:SF530">
    <property type="entry name" value="POTASSIUM VOLTAGE-GATED CHANNEL SUBFAMILY H MEMBER 1"/>
    <property type="match status" value="1"/>
</dbReference>
<evidence type="ECO:0000256" key="1">
    <source>
        <dbReference type="ARBA" id="ARBA00022538"/>
    </source>
</evidence>
<keyword evidence="2" id="KW-0631">Potassium channel</keyword>
<reference evidence="8 9" key="1">
    <citation type="submission" date="2018-10" db="EMBL/GenBank/DDBJ databases">
        <authorList>
            <person name="Ekblom R."/>
            <person name="Jareborg N."/>
        </authorList>
    </citation>
    <scope>NUCLEOTIDE SEQUENCE [LARGE SCALE GENOMIC DNA]</scope>
    <source>
        <tissue evidence="8">Muscle</tissue>
    </source>
</reference>
<dbReference type="FunFam" id="2.60.120.10:FF:000009">
    <property type="entry name" value="Potassium voltage-gated channel subfamily H member 1"/>
    <property type="match status" value="1"/>
</dbReference>
<accession>A0A9X9Q8R3</accession>
<dbReference type="Pfam" id="PF00027">
    <property type="entry name" value="cNMP_binding"/>
    <property type="match status" value="1"/>
</dbReference>
<evidence type="ECO:0000256" key="3">
    <source>
        <dbReference type="ARBA" id="ARBA00022882"/>
    </source>
</evidence>
<comment type="caution">
    <text evidence="8">The sequence shown here is derived from an EMBL/GenBank/DDBJ whole genome shotgun (WGS) entry which is preliminary data.</text>
</comment>
<evidence type="ECO:0000313" key="8">
    <source>
        <dbReference type="EMBL" id="VCX39493.1"/>
    </source>
</evidence>
<keyword evidence="1" id="KW-0633">Potassium transport</keyword>
<keyword evidence="3" id="KW-0813">Transport</keyword>
<dbReference type="GO" id="GO:0008076">
    <property type="term" value="C:voltage-gated potassium channel complex"/>
    <property type="evidence" value="ECO:0007669"/>
    <property type="project" value="TreeGrafter"/>
</dbReference>
<name>A0A9X9Q8R3_GULGU</name>
<gene>
    <name evidence="8" type="ORF">BN2614_LOCUS1</name>
</gene>
<evidence type="ECO:0000259" key="7">
    <source>
        <dbReference type="PROSITE" id="PS50042"/>
    </source>
</evidence>
<keyword evidence="5" id="KW-0407">Ion channel</keyword>
<dbReference type="PRINTS" id="PR01463">
    <property type="entry name" value="EAGCHANLFMLY"/>
</dbReference>
<sequence>MLFSPGATSQWNNCCLYLYLNTLLYATIFGNVTTIFQQMYANTNRYHEMLNSVRDFLKLYQVPKGLSERVMDYIVSTWSMSRGIDTEKVLQICPKDMRADICVHLNRKVFKEHPAFRLASDGCLRALAMEFQTVHCAPGDLIYHAGESVDSLCFVVSGSLEVIQDDEVVAILGKGDVFGDVFWKEATLAQSCANVRALTYCDLHVIKRDALQKVLEFYTAFSHSFSRNLILTYNLRKRVS</sequence>
<dbReference type="InterPro" id="IPR003938">
    <property type="entry name" value="K_chnl_volt-dep_EAG/ELK/ERG"/>
</dbReference>
<dbReference type="GO" id="GO:0042391">
    <property type="term" value="P:regulation of membrane potential"/>
    <property type="evidence" value="ECO:0007669"/>
    <property type="project" value="TreeGrafter"/>
</dbReference>
<evidence type="ECO:0000256" key="2">
    <source>
        <dbReference type="ARBA" id="ARBA00022826"/>
    </source>
</evidence>
<dbReference type="AlphaFoldDB" id="A0A9X9Q8R3"/>
<dbReference type="InterPro" id="IPR014710">
    <property type="entry name" value="RmlC-like_jellyroll"/>
</dbReference>
<protein>
    <recommendedName>
        <fullName evidence="7">Cyclic nucleotide-binding domain-containing protein</fullName>
    </recommendedName>
</protein>
<dbReference type="Gene3D" id="2.60.120.10">
    <property type="entry name" value="Jelly Rolls"/>
    <property type="match status" value="1"/>
</dbReference>
<keyword evidence="4" id="KW-0630">Potassium</keyword>
<dbReference type="CDD" id="cd00038">
    <property type="entry name" value="CAP_ED"/>
    <property type="match status" value="1"/>
</dbReference>